<reference evidence="10" key="1">
    <citation type="submission" date="2011-04" db="EMBL/GenBank/DDBJ databases">
        <title>The complete genome of Treponema brennaborense DSM 12168.</title>
        <authorList>
            <person name="Lucas S."/>
            <person name="Han J."/>
            <person name="Lapidus A."/>
            <person name="Bruce D."/>
            <person name="Goodwin L."/>
            <person name="Pitluck S."/>
            <person name="Peters L."/>
            <person name="Kyrpides N."/>
            <person name="Mavromatis K."/>
            <person name="Ivanova N."/>
            <person name="Mikhailova N."/>
            <person name="Pagani I."/>
            <person name="Teshima H."/>
            <person name="Detter J.C."/>
            <person name="Tapia R."/>
            <person name="Han C."/>
            <person name="Land M."/>
            <person name="Hauser L."/>
            <person name="Markowitz V."/>
            <person name="Cheng J.-F."/>
            <person name="Hugenholtz P."/>
            <person name="Woyke T."/>
            <person name="Wu D."/>
            <person name="Gronow S."/>
            <person name="Wellnitz S."/>
            <person name="Brambilla E."/>
            <person name="Klenk H.-P."/>
            <person name="Eisen J.A."/>
        </authorList>
    </citation>
    <scope>NUCLEOTIDE SEQUENCE [LARGE SCALE GENOMIC DNA]</scope>
    <source>
        <strain evidence="10">DSM 12168 / CIP 105900 / DD5/3</strain>
    </source>
</reference>
<evidence type="ECO:0000259" key="8">
    <source>
        <dbReference type="PROSITE" id="PS50928"/>
    </source>
</evidence>
<comment type="subcellular location">
    <subcellularLocation>
        <location evidence="1 7">Cell membrane</location>
        <topology evidence="1 7">Multi-pass membrane protein</topology>
    </subcellularLocation>
</comment>
<dbReference type="Gene3D" id="1.10.3720.10">
    <property type="entry name" value="MetI-like"/>
    <property type="match status" value="1"/>
</dbReference>
<feature type="transmembrane region" description="Helical" evidence="7">
    <location>
        <begin position="116"/>
        <end position="141"/>
    </location>
</feature>
<feature type="transmembrane region" description="Helical" evidence="7">
    <location>
        <begin position="187"/>
        <end position="209"/>
    </location>
</feature>
<dbReference type="OrthoDB" id="9787837at2"/>
<evidence type="ECO:0000256" key="5">
    <source>
        <dbReference type="ARBA" id="ARBA00022989"/>
    </source>
</evidence>
<dbReference type="eggNOG" id="COG0395">
    <property type="taxonomic scope" value="Bacteria"/>
</dbReference>
<dbReference type="HOGENOM" id="CLU_016047_1_2_12"/>
<dbReference type="PROSITE" id="PS50928">
    <property type="entry name" value="ABC_TM1"/>
    <property type="match status" value="1"/>
</dbReference>
<gene>
    <name evidence="9" type="ordered locus">Trebr_0427</name>
</gene>
<dbReference type="GO" id="GO:0055085">
    <property type="term" value="P:transmembrane transport"/>
    <property type="evidence" value="ECO:0007669"/>
    <property type="project" value="InterPro"/>
</dbReference>
<evidence type="ECO:0000313" key="10">
    <source>
        <dbReference type="Proteomes" id="UP000006546"/>
    </source>
</evidence>
<comment type="similarity">
    <text evidence="7">Belongs to the binding-protein-dependent transport system permease family.</text>
</comment>
<feature type="transmembrane region" description="Helical" evidence="7">
    <location>
        <begin position="147"/>
        <end position="166"/>
    </location>
</feature>
<name>F4LNL7_TREBD</name>
<dbReference type="PANTHER" id="PTHR43744">
    <property type="entry name" value="ABC TRANSPORTER PERMEASE PROTEIN MG189-RELATED-RELATED"/>
    <property type="match status" value="1"/>
</dbReference>
<dbReference type="AlphaFoldDB" id="F4LNL7"/>
<dbReference type="RefSeq" id="WP_013757590.1">
    <property type="nucleotide sequence ID" value="NC_015500.1"/>
</dbReference>
<dbReference type="EMBL" id="CP002696">
    <property type="protein sequence ID" value="AEE15871.1"/>
    <property type="molecule type" value="Genomic_DNA"/>
</dbReference>
<organism evidence="9 10">
    <name type="scientific">Treponema brennaborense (strain DSM 12168 / CIP 105900 / DD5/3)</name>
    <dbReference type="NCBI Taxonomy" id="906968"/>
    <lineage>
        <taxon>Bacteria</taxon>
        <taxon>Pseudomonadati</taxon>
        <taxon>Spirochaetota</taxon>
        <taxon>Spirochaetia</taxon>
        <taxon>Spirochaetales</taxon>
        <taxon>Treponemataceae</taxon>
        <taxon>Treponema</taxon>
    </lineage>
</organism>
<evidence type="ECO:0000313" key="9">
    <source>
        <dbReference type="EMBL" id="AEE15871.1"/>
    </source>
</evidence>
<protein>
    <submittedName>
        <fullName evidence="9">ABC-type transporter, integral membrane subunit</fullName>
    </submittedName>
</protein>
<dbReference type="GO" id="GO:0005886">
    <property type="term" value="C:plasma membrane"/>
    <property type="evidence" value="ECO:0007669"/>
    <property type="project" value="UniProtKB-SubCell"/>
</dbReference>
<dbReference type="Pfam" id="PF00528">
    <property type="entry name" value="BPD_transp_1"/>
    <property type="match status" value="1"/>
</dbReference>
<evidence type="ECO:0000256" key="2">
    <source>
        <dbReference type="ARBA" id="ARBA00022448"/>
    </source>
</evidence>
<dbReference type="SUPFAM" id="SSF161098">
    <property type="entry name" value="MetI-like"/>
    <property type="match status" value="1"/>
</dbReference>
<dbReference type="CDD" id="cd06261">
    <property type="entry name" value="TM_PBP2"/>
    <property type="match status" value="1"/>
</dbReference>
<evidence type="ECO:0000256" key="3">
    <source>
        <dbReference type="ARBA" id="ARBA00022475"/>
    </source>
</evidence>
<evidence type="ECO:0000256" key="7">
    <source>
        <dbReference type="RuleBase" id="RU363032"/>
    </source>
</evidence>
<keyword evidence="6 7" id="KW-0472">Membrane</keyword>
<dbReference type="InterPro" id="IPR035906">
    <property type="entry name" value="MetI-like_sf"/>
</dbReference>
<keyword evidence="10" id="KW-1185">Reference proteome</keyword>
<feature type="domain" description="ABC transmembrane type-1" evidence="8">
    <location>
        <begin position="78"/>
        <end position="269"/>
    </location>
</feature>
<feature type="transmembrane region" description="Helical" evidence="7">
    <location>
        <begin position="20"/>
        <end position="39"/>
    </location>
</feature>
<feature type="transmembrane region" description="Helical" evidence="7">
    <location>
        <begin position="82"/>
        <end position="104"/>
    </location>
</feature>
<evidence type="ECO:0000256" key="4">
    <source>
        <dbReference type="ARBA" id="ARBA00022692"/>
    </source>
</evidence>
<keyword evidence="5 7" id="KW-1133">Transmembrane helix</keyword>
<accession>F4LNL7</accession>
<dbReference type="InterPro" id="IPR000515">
    <property type="entry name" value="MetI-like"/>
</dbReference>
<evidence type="ECO:0000256" key="6">
    <source>
        <dbReference type="ARBA" id="ARBA00023136"/>
    </source>
</evidence>
<dbReference type="Proteomes" id="UP000006546">
    <property type="component" value="Chromosome"/>
</dbReference>
<keyword evidence="4 7" id="KW-0812">Transmembrane</keyword>
<keyword evidence="3" id="KW-1003">Cell membrane</keyword>
<dbReference type="PANTHER" id="PTHR43744:SF12">
    <property type="entry name" value="ABC TRANSPORTER PERMEASE PROTEIN MG189-RELATED"/>
    <property type="match status" value="1"/>
</dbReference>
<proteinExistence type="inferred from homology"/>
<dbReference type="KEGG" id="tbe:Trebr_0427"/>
<sequence length="284" mass="31257">MADVRTSIGAGQKTAKFITYLVMLFFTVMAIYPLVWLAISSFKTTQEFQLTSKLALPQQWWWRNYPDAWVRGNFGMLFLNSLLYTTVSTVAIVIFSFMAGFAFAKIPNKATKPLHGSFIIGILLTLQCIMVPIFLMVSMVGLYDTRISVLVCYIGVGMPMGIYLATDYIKSIPMSLIESARIDGATYMTIFAKIIIQMAMPVGVTLAILSSTGTWNEFMLINMLASSESIKSLPVGIQKFSGALASDYGKQFAALVIGLVPMLVFYLTFRKQITKGVAAGAVKG</sequence>
<keyword evidence="2 7" id="KW-0813">Transport</keyword>
<evidence type="ECO:0000256" key="1">
    <source>
        <dbReference type="ARBA" id="ARBA00004651"/>
    </source>
</evidence>
<feature type="transmembrane region" description="Helical" evidence="7">
    <location>
        <begin position="252"/>
        <end position="269"/>
    </location>
</feature>
<dbReference type="STRING" id="906968.Trebr_0427"/>